<keyword evidence="5" id="KW-0472">Membrane</keyword>
<dbReference type="InterPro" id="IPR050131">
    <property type="entry name" value="Peptidase_S8_subtilisin-like"/>
</dbReference>
<evidence type="ECO:0000256" key="5">
    <source>
        <dbReference type="SAM" id="Phobius"/>
    </source>
</evidence>
<protein>
    <recommendedName>
        <fullName evidence="6">Peptidase S8/S53 domain-containing protein</fullName>
    </recommendedName>
</protein>
<dbReference type="Pfam" id="PF00082">
    <property type="entry name" value="Peptidase_S8"/>
    <property type="match status" value="1"/>
</dbReference>
<gene>
    <name evidence="7" type="ORF">LCGC14_0176130</name>
</gene>
<dbReference type="Gene3D" id="3.40.50.200">
    <property type="entry name" value="Peptidase S8/S53 domain"/>
    <property type="match status" value="1"/>
</dbReference>
<evidence type="ECO:0000256" key="3">
    <source>
        <dbReference type="ARBA" id="ARBA00022801"/>
    </source>
</evidence>
<name>A0A0F9UVH8_9ZZZZ</name>
<dbReference type="PROSITE" id="PS51892">
    <property type="entry name" value="SUBTILASE"/>
    <property type="match status" value="1"/>
</dbReference>
<dbReference type="GO" id="GO:0004252">
    <property type="term" value="F:serine-type endopeptidase activity"/>
    <property type="evidence" value="ECO:0007669"/>
    <property type="project" value="InterPro"/>
</dbReference>
<keyword evidence="5" id="KW-1133">Transmembrane helix</keyword>
<keyword evidence="2" id="KW-0645">Protease</keyword>
<comment type="similarity">
    <text evidence="1">Belongs to the peptidase S8 family.</text>
</comment>
<evidence type="ECO:0000313" key="7">
    <source>
        <dbReference type="EMBL" id="KKN95744.1"/>
    </source>
</evidence>
<evidence type="ECO:0000259" key="6">
    <source>
        <dbReference type="Pfam" id="PF00082"/>
    </source>
</evidence>
<dbReference type="InterPro" id="IPR000209">
    <property type="entry name" value="Peptidase_S8/S53_dom"/>
</dbReference>
<feature type="domain" description="Peptidase S8/S53" evidence="6">
    <location>
        <begin position="36"/>
        <end position="222"/>
    </location>
</feature>
<evidence type="ECO:0000256" key="4">
    <source>
        <dbReference type="ARBA" id="ARBA00022825"/>
    </source>
</evidence>
<reference evidence="7" key="1">
    <citation type="journal article" date="2015" name="Nature">
        <title>Complex archaea that bridge the gap between prokaryotes and eukaryotes.</title>
        <authorList>
            <person name="Spang A."/>
            <person name="Saw J.H."/>
            <person name="Jorgensen S.L."/>
            <person name="Zaremba-Niedzwiedzka K."/>
            <person name="Martijn J."/>
            <person name="Lind A.E."/>
            <person name="van Eijk R."/>
            <person name="Schleper C."/>
            <person name="Guy L."/>
            <person name="Ettema T.J."/>
        </authorList>
    </citation>
    <scope>NUCLEOTIDE SEQUENCE</scope>
</reference>
<comment type="caution">
    <text evidence="7">The sequence shown here is derived from an EMBL/GenBank/DDBJ whole genome shotgun (WGS) entry which is preliminary data.</text>
</comment>
<dbReference type="EMBL" id="LAZR01000069">
    <property type="protein sequence ID" value="KKN95744.1"/>
    <property type="molecule type" value="Genomic_DNA"/>
</dbReference>
<proteinExistence type="inferred from homology"/>
<evidence type="ECO:0000256" key="2">
    <source>
        <dbReference type="ARBA" id="ARBA00022670"/>
    </source>
</evidence>
<dbReference type="PANTHER" id="PTHR43806:SF11">
    <property type="entry name" value="CEREVISIN-RELATED"/>
    <property type="match status" value="1"/>
</dbReference>
<keyword evidence="4" id="KW-0720">Serine protease</keyword>
<keyword evidence="5" id="KW-0812">Transmembrane</keyword>
<keyword evidence="3" id="KW-0378">Hydrolase</keyword>
<dbReference type="GO" id="GO:0006508">
    <property type="term" value="P:proteolysis"/>
    <property type="evidence" value="ECO:0007669"/>
    <property type="project" value="UniProtKB-KW"/>
</dbReference>
<organism evidence="7">
    <name type="scientific">marine sediment metagenome</name>
    <dbReference type="NCBI Taxonomy" id="412755"/>
    <lineage>
        <taxon>unclassified sequences</taxon>
        <taxon>metagenomes</taxon>
        <taxon>ecological metagenomes</taxon>
    </lineage>
</organism>
<dbReference type="PANTHER" id="PTHR43806">
    <property type="entry name" value="PEPTIDASE S8"/>
    <property type="match status" value="1"/>
</dbReference>
<accession>A0A0F9UVH8</accession>
<dbReference type="InterPro" id="IPR036852">
    <property type="entry name" value="Peptidase_S8/S53_dom_sf"/>
</dbReference>
<evidence type="ECO:0000256" key="1">
    <source>
        <dbReference type="ARBA" id="ARBA00011073"/>
    </source>
</evidence>
<feature type="transmembrane region" description="Helical" evidence="5">
    <location>
        <begin position="9"/>
        <end position="28"/>
    </location>
</feature>
<sequence length="598" mass="68044">MIDYLKMKIYGKIIFILALLLFCSLYLFPQDNEIIVRVGFMDTGIEYPHTEVIHKSFVSRENYYQNNEREYDLHLHGTTNYELFYDAIKELGIEKNIQTYSAKVMNKWGQGSGMGLTKGMNWLIDNEVNIIGMPLGAEPDVENVLPKQIDQYVSENNGVVIAASGNRGFESYTNGQGDVPAIYPNVIGVGAITELGDMAYYTSRGKSTLDSYAVEFVEDGESGNRLNPGTSFGVPRLMAKATYIQVKAIDIIGRLLSTDELGAIMAESTEAPFSKEFGWGVVNIENAVAVLNNGVSIRKWQYDPTIEYTRLVGENTSVGAYFRQYITDVFDREPSIMILVNTTSEVELNAMDPVGFNYRVIEESGWHYLQYYGITERTTYYYFDQTYELPTTIIGSGYKLLIDLSNVNTLGYGRYGAFTSFEEGLRLQGFEVDYILPFTDFPTIYEPLGSNYDVIYYPFQNTIWNTNTNNRNATLKIESYAEYDDIRKQIITVDNHTGNILKLYRYELDEIDTFNDETELTRTFTNNLPQILFKGVGLNFTDGIPLAWNEFGHALLYYFEDSQKLIYGSTHSQLDPYVQDTNTIFNNLMAFVKLIGST</sequence>
<dbReference type="SUPFAM" id="SSF52743">
    <property type="entry name" value="Subtilisin-like"/>
    <property type="match status" value="1"/>
</dbReference>
<dbReference type="AlphaFoldDB" id="A0A0F9UVH8"/>